<sequence>MECKENKKMKENEMEMGLGFIDRPGLVGLVGSGETLVIVRKYVVKHGPGVWRRVEHHKTQIDDVVDLVKNLSKRPNRDSLSDERLEHTHSKVAKFGVLEKVNVDSLALKDDNIVNESILHGDSRFQTISSVNSLKPDSVICGESDEGSKVQSSIKTEISMSRSQPAC</sequence>
<dbReference type="AlphaFoldDB" id="A0AAD5JI77"/>
<accession>A0AAD5JI77</accession>
<organism evidence="2 3">
    <name type="scientific">Acer negundo</name>
    <name type="common">Box elder</name>
    <dbReference type="NCBI Taxonomy" id="4023"/>
    <lineage>
        <taxon>Eukaryota</taxon>
        <taxon>Viridiplantae</taxon>
        <taxon>Streptophyta</taxon>
        <taxon>Embryophyta</taxon>
        <taxon>Tracheophyta</taxon>
        <taxon>Spermatophyta</taxon>
        <taxon>Magnoliopsida</taxon>
        <taxon>eudicotyledons</taxon>
        <taxon>Gunneridae</taxon>
        <taxon>Pentapetalae</taxon>
        <taxon>rosids</taxon>
        <taxon>malvids</taxon>
        <taxon>Sapindales</taxon>
        <taxon>Sapindaceae</taxon>
        <taxon>Hippocastanoideae</taxon>
        <taxon>Acereae</taxon>
        <taxon>Acer</taxon>
    </lineage>
</organism>
<evidence type="ECO:0000256" key="1">
    <source>
        <dbReference type="SAM" id="MobiDB-lite"/>
    </source>
</evidence>
<evidence type="ECO:0000313" key="2">
    <source>
        <dbReference type="EMBL" id="KAI9192906.1"/>
    </source>
</evidence>
<proteinExistence type="predicted"/>
<protein>
    <submittedName>
        <fullName evidence="2">Uncharacterized protein</fullName>
    </submittedName>
</protein>
<name>A0AAD5JI77_ACENE</name>
<gene>
    <name evidence="2" type="ORF">LWI28_029277</name>
</gene>
<reference evidence="2" key="1">
    <citation type="journal article" date="2022" name="Plant J.">
        <title>Strategies of tolerance reflected in two North American maple genomes.</title>
        <authorList>
            <person name="McEvoy S.L."/>
            <person name="Sezen U.U."/>
            <person name="Trouern-Trend A."/>
            <person name="McMahon S.M."/>
            <person name="Schaberg P.G."/>
            <person name="Yang J."/>
            <person name="Wegrzyn J.L."/>
            <person name="Swenson N.G."/>
        </authorList>
    </citation>
    <scope>NUCLEOTIDE SEQUENCE</scope>
    <source>
        <strain evidence="2">91603</strain>
    </source>
</reference>
<reference evidence="2" key="2">
    <citation type="submission" date="2023-02" db="EMBL/GenBank/DDBJ databases">
        <authorList>
            <person name="Swenson N.G."/>
            <person name="Wegrzyn J.L."/>
            <person name="Mcevoy S.L."/>
        </authorList>
    </citation>
    <scope>NUCLEOTIDE SEQUENCE</scope>
    <source>
        <strain evidence="2">91603</strain>
        <tissue evidence="2">Leaf</tissue>
    </source>
</reference>
<dbReference type="Proteomes" id="UP001064489">
    <property type="component" value="Chromosome 6"/>
</dbReference>
<keyword evidence="3" id="KW-1185">Reference proteome</keyword>
<feature type="compositionally biased region" description="Polar residues" evidence="1">
    <location>
        <begin position="149"/>
        <end position="167"/>
    </location>
</feature>
<dbReference type="EMBL" id="JAJSOW010000004">
    <property type="protein sequence ID" value="KAI9192906.1"/>
    <property type="molecule type" value="Genomic_DNA"/>
</dbReference>
<feature type="region of interest" description="Disordered" evidence="1">
    <location>
        <begin position="142"/>
        <end position="167"/>
    </location>
</feature>
<comment type="caution">
    <text evidence="2">The sequence shown here is derived from an EMBL/GenBank/DDBJ whole genome shotgun (WGS) entry which is preliminary data.</text>
</comment>
<evidence type="ECO:0000313" key="3">
    <source>
        <dbReference type="Proteomes" id="UP001064489"/>
    </source>
</evidence>